<reference evidence="13 14" key="1">
    <citation type="submission" date="2019-12" db="EMBL/GenBank/DDBJ databases">
        <title>Deinococcus sp. HMF7620 Genome sequencing and assembly.</title>
        <authorList>
            <person name="Kang H."/>
            <person name="Kim H."/>
            <person name="Joh K."/>
        </authorList>
    </citation>
    <scope>NUCLEOTIDE SEQUENCE [LARGE SCALE GENOMIC DNA]</scope>
    <source>
        <strain evidence="13 14">HMF7620</strain>
    </source>
</reference>
<feature type="binding site" description="covalent" evidence="8">
    <location>
        <position position="176"/>
    </location>
    <ligand>
        <name>heme c</name>
        <dbReference type="ChEBI" id="CHEBI:61717"/>
        <label>2</label>
    </ligand>
</feature>
<comment type="PTM">
    <text evidence="8">Binds 2 heme c groups covalently per subunit.</text>
</comment>
<evidence type="ECO:0000256" key="9">
    <source>
        <dbReference type="PIRSR" id="PIRSR000005-2"/>
    </source>
</evidence>
<feature type="binding site" description="axial binding residue" evidence="9">
    <location>
        <position position="221"/>
    </location>
    <ligand>
        <name>heme c</name>
        <dbReference type="ChEBI" id="CHEBI:61717"/>
        <label>2</label>
    </ligand>
    <ligandPart>
        <name>Fe</name>
        <dbReference type="ChEBI" id="CHEBI:18248"/>
    </ligandPart>
</feature>
<dbReference type="Gene3D" id="1.10.760.10">
    <property type="entry name" value="Cytochrome c-like domain"/>
    <property type="match status" value="2"/>
</dbReference>
<evidence type="ECO:0000256" key="5">
    <source>
        <dbReference type="ARBA" id="ARBA00022764"/>
    </source>
</evidence>
<feature type="binding site" description="axial binding residue" evidence="9">
    <location>
        <position position="177"/>
    </location>
    <ligand>
        <name>heme c</name>
        <dbReference type="ChEBI" id="CHEBI:61717"/>
        <label>2</label>
    </ligand>
    <ligandPart>
        <name>Fe</name>
        <dbReference type="ChEBI" id="CHEBI:18248"/>
    </ligandPart>
</feature>
<dbReference type="InterPro" id="IPR050597">
    <property type="entry name" value="Cytochrome_c_Oxidase_Subunit"/>
</dbReference>
<protein>
    <submittedName>
        <fullName evidence="13">C-type cytochrome</fullName>
    </submittedName>
</protein>
<evidence type="ECO:0000256" key="1">
    <source>
        <dbReference type="ARBA" id="ARBA00004418"/>
    </source>
</evidence>
<feature type="signal peptide" evidence="11">
    <location>
        <begin position="1"/>
        <end position="27"/>
    </location>
</feature>
<feature type="binding site" description="axial binding residue" evidence="9">
    <location>
        <position position="58"/>
    </location>
    <ligand>
        <name>heme c</name>
        <dbReference type="ChEBI" id="CHEBI:61717"/>
        <label>1</label>
    </ligand>
    <ligandPart>
        <name>Fe</name>
        <dbReference type="ChEBI" id="CHEBI:18248"/>
    </ligandPart>
</feature>
<evidence type="ECO:0000256" key="3">
    <source>
        <dbReference type="ARBA" id="ARBA00022617"/>
    </source>
</evidence>
<dbReference type="Proteomes" id="UP000483286">
    <property type="component" value="Unassembled WGS sequence"/>
</dbReference>
<dbReference type="Pfam" id="PF00034">
    <property type="entry name" value="Cytochrom_C"/>
    <property type="match status" value="1"/>
</dbReference>
<sequence>MGTRHRLSVRLLAAGLPALMLAGAVLAQTTPSAAGALSATANAARGATLAASSCAGCHRAGGRAPVLEGQSAARIQEALVAFRAGTRRNPVMQGVASQLSDQDIVDLAAHYAQAGATPAAPAPSTPAPSTPAAPATSPVSPASTPPAATAAARLAQGTALYLEGDPARNVMACVVCHGEDGQGADALGIPSLVRLGETAVLAALKEYRALPPVGIAYPDAMRIALQPMTDSDLAAVAAYVGTLK</sequence>
<evidence type="ECO:0000313" key="14">
    <source>
        <dbReference type="Proteomes" id="UP000483286"/>
    </source>
</evidence>
<dbReference type="PIRSF" id="PIRSF000005">
    <property type="entry name" value="Cytochrome_c4"/>
    <property type="match status" value="1"/>
</dbReference>
<name>A0A7C9LN46_9DEIO</name>
<evidence type="ECO:0000256" key="2">
    <source>
        <dbReference type="ARBA" id="ARBA00022448"/>
    </source>
</evidence>
<feature type="binding site" description="covalent" evidence="8">
    <location>
        <position position="173"/>
    </location>
    <ligand>
        <name>heme c</name>
        <dbReference type="ChEBI" id="CHEBI:61717"/>
        <label>2</label>
    </ligand>
</feature>
<keyword evidence="2" id="KW-0813">Transport</keyword>
<keyword evidence="7 9" id="KW-0408">Iron</keyword>
<feature type="chain" id="PRO_5028879619" evidence="11">
    <location>
        <begin position="28"/>
        <end position="244"/>
    </location>
</feature>
<feature type="compositionally biased region" description="Low complexity" evidence="10">
    <location>
        <begin position="132"/>
        <end position="148"/>
    </location>
</feature>
<keyword evidence="11" id="KW-0732">Signal</keyword>
<dbReference type="AlphaFoldDB" id="A0A7C9LN46"/>
<dbReference type="GO" id="GO:0009055">
    <property type="term" value="F:electron transfer activity"/>
    <property type="evidence" value="ECO:0007669"/>
    <property type="project" value="InterPro"/>
</dbReference>
<evidence type="ECO:0000256" key="7">
    <source>
        <dbReference type="ARBA" id="ARBA00023004"/>
    </source>
</evidence>
<feature type="binding site" description="covalent" evidence="8">
    <location>
        <position position="54"/>
    </location>
    <ligand>
        <name>heme c</name>
        <dbReference type="ChEBI" id="CHEBI:61717"/>
        <label>1</label>
    </ligand>
</feature>
<proteinExistence type="predicted"/>
<accession>A0A7C9LN46</accession>
<dbReference type="InterPro" id="IPR036909">
    <property type="entry name" value="Cyt_c-like_dom_sf"/>
</dbReference>
<dbReference type="PANTHER" id="PTHR33751:SF9">
    <property type="entry name" value="CYTOCHROME C4"/>
    <property type="match status" value="1"/>
</dbReference>
<keyword evidence="3 8" id="KW-0349">Heme</keyword>
<dbReference type="PROSITE" id="PS51007">
    <property type="entry name" value="CYTC"/>
    <property type="match status" value="2"/>
</dbReference>
<evidence type="ECO:0000313" key="13">
    <source>
        <dbReference type="EMBL" id="MVN87817.1"/>
    </source>
</evidence>
<evidence type="ECO:0000256" key="11">
    <source>
        <dbReference type="SAM" id="SignalP"/>
    </source>
</evidence>
<keyword evidence="6" id="KW-0249">Electron transport</keyword>
<dbReference type="EMBL" id="WQLB01000019">
    <property type="protein sequence ID" value="MVN87817.1"/>
    <property type="molecule type" value="Genomic_DNA"/>
</dbReference>
<keyword evidence="4 9" id="KW-0479">Metal-binding</keyword>
<dbReference type="InterPro" id="IPR009056">
    <property type="entry name" value="Cyt_c-like_dom"/>
</dbReference>
<keyword evidence="5" id="KW-0574">Periplasm</keyword>
<evidence type="ECO:0000256" key="4">
    <source>
        <dbReference type="ARBA" id="ARBA00022723"/>
    </source>
</evidence>
<dbReference type="GO" id="GO:0005506">
    <property type="term" value="F:iron ion binding"/>
    <property type="evidence" value="ECO:0007669"/>
    <property type="project" value="InterPro"/>
</dbReference>
<feature type="domain" description="Cytochrome c" evidence="12">
    <location>
        <begin position="152"/>
        <end position="244"/>
    </location>
</feature>
<dbReference type="GO" id="GO:0020037">
    <property type="term" value="F:heme binding"/>
    <property type="evidence" value="ECO:0007669"/>
    <property type="project" value="InterPro"/>
</dbReference>
<comment type="caution">
    <text evidence="13">The sequence shown here is derived from an EMBL/GenBank/DDBJ whole genome shotgun (WGS) entry which is preliminary data.</text>
</comment>
<dbReference type="GO" id="GO:0042597">
    <property type="term" value="C:periplasmic space"/>
    <property type="evidence" value="ECO:0007669"/>
    <property type="project" value="UniProtKB-SubCell"/>
</dbReference>
<feature type="domain" description="Cytochrome c" evidence="12">
    <location>
        <begin position="41"/>
        <end position="115"/>
    </location>
</feature>
<dbReference type="Pfam" id="PF13442">
    <property type="entry name" value="Cytochrome_CBB3"/>
    <property type="match status" value="1"/>
</dbReference>
<dbReference type="InterPro" id="IPR024167">
    <property type="entry name" value="Cytochrome_c4-like"/>
</dbReference>
<evidence type="ECO:0000256" key="6">
    <source>
        <dbReference type="ARBA" id="ARBA00022982"/>
    </source>
</evidence>
<gene>
    <name evidence="13" type="ORF">GO986_13720</name>
</gene>
<organism evidence="13 14">
    <name type="scientific">Deinococcus arboris</name>
    <dbReference type="NCBI Taxonomy" id="2682977"/>
    <lineage>
        <taxon>Bacteria</taxon>
        <taxon>Thermotogati</taxon>
        <taxon>Deinococcota</taxon>
        <taxon>Deinococci</taxon>
        <taxon>Deinococcales</taxon>
        <taxon>Deinococcaceae</taxon>
        <taxon>Deinococcus</taxon>
    </lineage>
</organism>
<feature type="binding site" description="axial binding residue" evidence="9">
    <location>
        <position position="92"/>
    </location>
    <ligand>
        <name>heme c</name>
        <dbReference type="ChEBI" id="CHEBI:61717"/>
        <label>1</label>
    </ligand>
    <ligandPart>
        <name>Fe</name>
        <dbReference type="ChEBI" id="CHEBI:18248"/>
    </ligandPart>
</feature>
<feature type="binding site" description="covalent" evidence="8">
    <location>
        <position position="57"/>
    </location>
    <ligand>
        <name>heme c</name>
        <dbReference type="ChEBI" id="CHEBI:61717"/>
        <label>1</label>
    </ligand>
</feature>
<evidence type="ECO:0000256" key="8">
    <source>
        <dbReference type="PIRSR" id="PIRSR000005-1"/>
    </source>
</evidence>
<feature type="compositionally biased region" description="Pro residues" evidence="10">
    <location>
        <begin position="120"/>
        <end position="131"/>
    </location>
</feature>
<keyword evidence="14" id="KW-1185">Reference proteome</keyword>
<evidence type="ECO:0000256" key="10">
    <source>
        <dbReference type="SAM" id="MobiDB-lite"/>
    </source>
</evidence>
<feature type="region of interest" description="Disordered" evidence="10">
    <location>
        <begin position="116"/>
        <end position="148"/>
    </location>
</feature>
<evidence type="ECO:0000259" key="12">
    <source>
        <dbReference type="PROSITE" id="PS51007"/>
    </source>
</evidence>
<comment type="subcellular location">
    <subcellularLocation>
        <location evidence="1">Periplasm</location>
    </subcellularLocation>
</comment>
<dbReference type="RefSeq" id="WP_157459864.1">
    <property type="nucleotide sequence ID" value="NZ_WQLB01000019.1"/>
</dbReference>
<dbReference type="PANTHER" id="PTHR33751">
    <property type="entry name" value="CBB3-TYPE CYTOCHROME C OXIDASE SUBUNIT FIXP"/>
    <property type="match status" value="1"/>
</dbReference>
<dbReference type="SUPFAM" id="SSF46626">
    <property type="entry name" value="Cytochrome c"/>
    <property type="match status" value="2"/>
</dbReference>